<organism evidence="2">
    <name type="scientific">marine metagenome</name>
    <dbReference type="NCBI Taxonomy" id="408172"/>
    <lineage>
        <taxon>unclassified sequences</taxon>
        <taxon>metagenomes</taxon>
        <taxon>ecological metagenomes</taxon>
    </lineage>
</organism>
<dbReference type="InterPro" id="IPR013545">
    <property type="entry name" value="T2SS_protein-GspG_C"/>
</dbReference>
<name>A0A381QJR3_9ZZZZ</name>
<proteinExistence type="predicted"/>
<evidence type="ECO:0000259" key="1">
    <source>
        <dbReference type="Pfam" id="PF08334"/>
    </source>
</evidence>
<feature type="domain" description="Type II secretion system protein GspG C-terminal" evidence="1">
    <location>
        <begin position="115"/>
        <end position="188"/>
    </location>
</feature>
<dbReference type="Gene3D" id="3.30.700.10">
    <property type="entry name" value="Glycoprotein, Type 4 Pilin"/>
    <property type="match status" value="1"/>
</dbReference>
<dbReference type="EMBL" id="UINC01001361">
    <property type="protein sequence ID" value="SUZ78669.1"/>
    <property type="molecule type" value="Genomic_DNA"/>
</dbReference>
<evidence type="ECO:0000313" key="2">
    <source>
        <dbReference type="EMBL" id="SUZ78669.1"/>
    </source>
</evidence>
<dbReference type="InterPro" id="IPR045584">
    <property type="entry name" value="Pilin-like"/>
</dbReference>
<accession>A0A381QJR3</accession>
<dbReference type="Pfam" id="PF08334">
    <property type="entry name" value="T2SSG"/>
    <property type="match status" value="1"/>
</dbReference>
<dbReference type="SUPFAM" id="SSF54523">
    <property type="entry name" value="Pili subunits"/>
    <property type="match status" value="1"/>
</dbReference>
<sequence>MVDRNMQRTNRVLLAVVVLLAGLIGCGGSLSFTSEDAAALILEQYPGSDLRIQSVSIDENDRGIASALFNDDVWTFYFLAQENGVHSWVLDAVETDGSYYYLKDLEKIPVTIGLMAEVASALEKYKAANGSYPEGNNADVLSVVAPGFNDAEAPLFTDAWDGMLSYESDGENYTMISSGADKIAGTRDDIILHDGQFISVESGGSQGSTP</sequence>
<dbReference type="AlphaFoldDB" id="A0A381QJR3"/>
<dbReference type="PROSITE" id="PS51257">
    <property type="entry name" value="PROKAR_LIPOPROTEIN"/>
    <property type="match status" value="1"/>
</dbReference>
<gene>
    <name evidence="2" type="ORF">METZ01_LOCUS31523</name>
</gene>
<reference evidence="2" key="1">
    <citation type="submission" date="2018-05" db="EMBL/GenBank/DDBJ databases">
        <authorList>
            <person name="Lanie J.A."/>
            <person name="Ng W.-L."/>
            <person name="Kazmierczak K.M."/>
            <person name="Andrzejewski T.M."/>
            <person name="Davidsen T.M."/>
            <person name="Wayne K.J."/>
            <person name="Tettelin H."/>
            <person name="Glass J.I."/>
            <person name="Rusch D."/>
            <person name="Podicherti R."/>
            <person name="Tsui H.-C.T."/>
            <person name="Winkler M.E."/>
        </authorList>
    </citation>
    <scope>NUCLEOTIDE SEQUENCE</scope>
</reference>
<protein>
    <recommendedName>
        <fullName evidence="1">Type II secretion system protein GspG C-terminal domain-containing protein</fullName>
    </recommendedName>
</protein>